<dbReference type="PANTHER" id="PTHR11911">
    <property type="entry name" value="INOSINE-5-MONOPHOSPHATE DEHYDROGENASE RELATED"/>
    <property type="match status" value="1"/>
</dbReference>
<feature type="binding site" evidence="11">
    <location>
        <position position="473"/>
    </location>
    <ligand>
        <name>K(+)</name>
        <dbReference type="ChEBI" id="CHEBI:29103"/>
        <note>ligand shared between two tetrameric partners</note>
    </ligand>
</feature>
<dbReference type="InterPro" id="IPR001093">
    <property type="entry name" value="IMP_DH_GMPRt"/>
</dbReference>
<keyword evidence="9 12" id="KW-0129">CBS domain</keyword>
<keyword evidence="17" id="KW-1185">Reference proteome</keyword>
<gene>
    <name evidence="11 16" type="primary">guaB</name>
    <name evidence="16" type="ORF">RM529_09420</name>
</gene>
<keyword evidence="3 11" id="KW-0479">Metal-binding</keyword>
<comment type="caution">
    <text evidence="11">Lacks conserved residue(s) required for the propagation of feature annotation.</text>
</comment>
<dbReference type="Pfam" id="PF00571">
    <property type="entry name" value="CBS"/>
    <property type="match status" value="2"/>
</dbReference>
<proteinExistence type="inferred from homology"/>
<dbReference type="SMART" id="SM00116">
    <property type="entry name" value="CBS"/>
    <property type="match status" value="2"/>
</dbReference>
<dbReference type="PIRSF" id="PIRSF000130">
    <property type="entry name" value="IMPDH"/>
    <property type="match status" value="1"/>
</dbReference>
<dbReference type="RefSeq" id="WP_311484545.1">
    <property type="nucleotide sequence ID" value="NZ_JAVRHP010000041.1"/>
</dbReference>
<comment type="similarity">
    <text evidence="2 11 13">Belongs to the IMPDH/GMPR family.</text>
</comment>
<dbReference type="CDD" id="cd04601">
    <property type="entry name" value="CBS_pair_IMPDH"/>
    <property type="match status" value="1"/>
</dbReference>
<evidence type="ECO:0000256" key="13">
    <source>
        <dbReference type="RuleBase" id="RU003927"/>
    </source>
</evidence>
<dbReference type="PROSITE" id="PS00487">
    <property type="entry name" value="IMP_DH_GMP_RED"/>
    <property type="match status" value="1"/>
</dbReference>
<feature type="binding site" evidence="11">
    <location>
        <position position="419"/>
    </location>
    <ligand>
        <name>IMP</name>
        <dbReference type="ChEBI" id="CHEBI:58053"/>
    </ligand>
</feature>
<dbReference type="InterPro" id="IPR046342">
    <property type="entry name" value="CBS_dom_sf"/>
</dbReference>
<evidence type="ECO:0000256" key="6">
    <source>
        <dbReference type="ARBA" id="ARBA00022958"/>
    </source>
</evidence>
<feature type="binding site" evidence="11">
    <location>
        <position position="475"/>
    </location>
    <ligand>
        <name>K(+)</name>
        <dbReference type="ChEBI" id="CHEBI:29103"/>
        <note>ligand shared between two tetrameric partners</note>
    </ligand>
</feature>
<evidence type="ECO:0000256" key="3">
    <source>
        <dbReference type="ARBA" id="ARBA00022723"/>
    </source>
</evidence>
<feature type="binding site" evidence="11">
    <location>
        <position position="474"/>
    </location>
    <ligand>
        <name>K(+)</name>
        <dbReference type="ChEBI" id="CHEBI:29103"/>
        <note>ligand shared between two tetrameric partners</note>
    </ligand>
</feature>
<evidence type="ECO:0000256" key="5">
    <source>
        <dbReference type="ARBA" id="ARBA00022755"/>
    </source>
</evidence>
<dbReference type="EMBL" id="JAVRHP010000041">
    <property type="protein sequence ID" value="MDT0650364.1"/>
    <property type="molecule type" value="Genomic_DNA"/>
</dbReference>
<keyword evidence="7 11" id="KW-0560">Oxidoreductase</keyword>
<evidence type="ECO:0000259" key="15">
    <source>
        <dbReference type="PROSITE" id="PS51371"/>
    </source>
</evidence>
<comment type="pathway">
    <text evidence="11 14">Purine metabolism; XMP biosynthesis via de novo pathway; XMP from IMP: step 1/1.</text>
</comment>
<dbReference type="PANTHER" id="PTHR11911:SF111">
    <property type="entry name" value="INOSINE-5'-MONOPHOSPHATE DEHYDROGENASE"/>
    <property type="match status" value="1"/>
</dbReference>
<evidence type="ECO:0000256" key="11">
    <source>
        <dbReference type="HAMAP-Rule" id="MF_01964"/>
    </source>
</evidence>
<feature type="domain" description="CBS" evidence="15">
    <location>
        <begin position="97"/>
        <end position="155"/>
    </location>
</feature>
<comment type="subunit">
    <text evidence="11">Homotetramer.</text>
</comment>
<dbReference type="NCBIfam" id="TIGR01302">
    <property type="entry name" value="IMP_dehydrog"/>
    <property type="match status" value="1"/>
</dbReference>
<dbReference type="InterPro" id="IPR000644">
    <property type="entry name" value="CBS_dom"/>
</dbReference>
<keyword evidence="6 11" id="KW-0630">Potassium</keyword>
<evidence type="ECO:0000256" key="2">
    <source>
        <dbReference type="ARBA" id="ARBA00005502"/>
    </source>
</evidence>
<evidence type="ECO:0000256" key="12">
    <source>
        <dbReference type="PROSITE-ProRule" id="PRU00703"/>
    </source>
</evidence>
<dbReference type="GO" id="GO:0003938">
    <property type="term" value="F:IMP dehydrogenase activity"/>
    <property type="evidence" value="ECO:0007669"/>
    <property type="project" value="UniProtKB-EC"/>
</dbReference>
<feature type="binding site" description="in other chain" evidence="11">
    <location>
        <position position="308"/>
    </location>
    <ligand>
        <name>K(+)</name>
        <dbReference type="ChEBI" id="CHEBI:29103"/>
        <note>ligand shared between two tetrameric partners</note>
    </ligand>
</feature>
<feature type="binding site" evidence="11">
    <location>
        <begin position="364"/>
        <end position="365"/>
    </location>
    <ligand>
        <name>IMP</name>
        <dbReference type="ChEBI" id="CHEBI:58053"/>
    </ligand>
</feature>
<feature type="binding site" evidence="11">
    <location>
        <begin position="301"/>
        <end position="303"/>
    </location>
    <ligand>
        <name>NAD(+)</name>
        <dbReference type="ChEBI" id="CHEBI:57540"/>
    </ligand>
</feature>
<evidence type="ECO:0000256" key="10">
    <source>
        <dbReference type="ARBA" id="ARBA00048028"/>
    </source>
</evidence>
<dbReference type="InterPro" id="IPR005990">
    <property type="entry name" value="IMP_DH"/>
</dbReference>
<comment type="activity regulation">
    <text evidence="11">Mycophenolic acid (MPA) is a non-competitive inhibitor that prevents formation of the closed enzyme conformation by binding to the same site as the amobile flap. In contrast, mizoribine monophosphate (MZP) is a competitive inhibitor that induces the closed conformation. MPA is a potent inhibitor of mammalian IMPDHs but a poor inhibitor of the bacterial enzymes. MZP is a more potent inhibitor of bacterial IMPDH.</text>
</comment>
<evidence type="ECO:0000313" key="17">
    <source>
        <dbReference type="Proteomes" id="UP001248819"/>
    </source>
</evidence>
<feature type="binding site" evidence="11">
    <location>
        <position position="306"/>
    </location>
    <ligand>
        <name>IMP</name>
        <dbReference type="ChEBI" id="CHEBI:58053"/>
    </ligand>
</feature>
<dbReference type="SUPFAM" id="SSF54631">
    <property type="entry name" value="CBS-domain pair"/>
    <property type="match status" value="1"/>
</dbReference>
<evidence type="ECO:0000256" key="7">
    <source>
        <dbReference type="ARBA" id="ARBA00023002"/>
    </source>
</evidence>
<comment type="function">
    <text evidence="11">Catalyzes the conversion of inosine 5'-phosphate (IMP) to xanthosine 5'-phosphate (XMP), the first committed and rate-limiting step in the de novo synthesis of guanine nucleotides, and therefore plays an important role in the regulation of cell growth.</text>
</comment>
<comment type="caution">
    <text evidence="16">The sequence shown here is derived from an EMBL/GenBank/DDBJ whole genome shotgun (WGS) entry which is preliminary data.</text>
</comment>
<keyword evidence="4 11" id="KW-0332">GMP biosynthesis</keyword>
<keyword evidence="8 11" id="KW-0520">NAD</keyword>
<dbReference type="CDD" id="cd00381">
    <property type="entry name" value="IMPDH"/>
    <property type="match status" value="1"/>
</dbReference>
<dbReference type="PROSITE" id="PS51371">
    <property type="entry name" value="CBS"/>
    <property type="match status" value="2"/>
</dbReference>
<organism evidence="16 17">
    <name type="scientific">Autumnicola edwardsiae</name>
    <dbReference type="NCBI Taxonomy" id="3075594"/>
    <lineage>
        <taxon>Bacteria</taxon>
        <taxon>Pseudomonadati</taxon>
        <taxon>Bacteroidota</taxon>
        <taxon>Flavobacteriia</taxon>
        <taxon>Flavobacteriales</taxon>
        <taxon>Flavobacteriaceae</taxon>
        <taxon>Autumnicola</taxon>
    </lineage>
</organism>
<evidence type="ECO:0000256" key="8">
    <source>
        <dbReference type="ARBA" id="ARBA00023027"/>
    </source>
</evidence>
<name>A0ABU3CVK5_9FLAO</name>
<dbReference type="InterPro" id="IPR013785">
    <property type="entry name" value="Aldolase_TIM"/>
</dbReference>
<keyword evidence="5 11" id="KW-0658">Purine biosynthesis</keyword>
<dbReference type="Proteomes" id="UP001248819">
    <property type="component" value="Unassembled WGS sequence"/>
</dbReference>
<evidence type="ECO:0000256" key="1">
    <source>
        <dbReference type="ARBA" id="ARBA00001958"/>
    </source>
</evidence>
<comment type="cofactor">
    <cofactor evidence="1 11">
        <name>K(+)</name>
        <dbReference type="ChEBI" id="CHEBI:29103"/>
    </cofactor>
</comment>
<evidence type="ECO:0000256" key="14">
    <source>
        <dbReference type="RuleBase" id="RU003928"/>
    </source>
</evidence>
<feature type="binding site" evidence="11">
    <location>
        <begin position="388"/>
        <end position="392"/>
    </location>
    <ligand>
        <name>IMP</name>
        <dbReference type="ChEBI" id="CHEBI:58053"/>
    </ligand>
</feature>
<dbReference type="SUPFAM" id="SSF51412">
    <property type="entry name" value="Inosine monophosphate dehydrogenase (IMPDH)"/>
    <property type="match status" value="1"/>
</dbReference>
<protein>
    <recommendedName>
        <fullName evidence="11 14">Inosine-5'-monophosphate dehydrogenase</fullName>
        <shortName evidence="11">IMP dehydrogenase</shortName>
        <shortName evidence="11">IMPD</shortName>
        <shortName evidence="11">IMPDH</shortName>
        <ecNumber evidence="11 14">1.1.1.205</ecNumber>
    </recommendedName>
</protein>
<dbReference type="InterPro" id="IPR015875">
    <property type="entry name" value="IMP_DH/GMP_Rdtase_CS"/>
</dbReference>
<accession>A0ABU3CVK5</accession>
<evidence type="ECO:0000256" key="9">
    <source>
        <dbReference type="ARBA" id="ARBA00023122"/>
    </source>
</evidence>
<dbReference type="HAMAP" id="MF_01964">
    <property type="entry name" value="IMPDH"/>
    <property type="match status" value="1"/>
</dbReference>
<sequence length="490" mass="52465">MTAHESKILGEGLTYDDVLLVPAFSEVLPREVSIRTKFTRNISINVPIVSAAMDTVTESRMAIAMAREGGIGVLHKNMTIEQQALKVRKVKRAESGMIIDPVTLPISAKVKDAKAQMREHSIGGIPIVDGEGKLLGIVTNRDLRFEKNLERPIAEVMTSENLVTVSEGTSLDQAEDILQENKIEKLPVVNKEDKLVGLITFRDITKLTQKPMANKDSYGRLRVAAAVGVTLDAVDRVEALVAAGVDAVIIDTAHGHTKGVVEVLKAVKKKFKDLEVVVGNIATGEAAKFLVEAGADAVKVGIGPGSICTTRIVAGVGFPQFSAVLEVAAAIKGSGVPVIADGGIRYTGDIPKAIAAGADTVMLGSLLAGTKESPGETIIYEGRKFKSYRGMGSVEAMQKGSKDRYFQDVEDDIKKLVPEGIVGRVPYKGELEESIHQFVGGLKAGMGYCGAKDIETLKENGRFIKITSSGIHESHPHDVTITKESPNYSR</sequence>
<feature type="binding site" description="in other chain" evidence="11">
    <location>
        <position position="303"/>
    </location>
    <ligand>
        <name>K(+)</name>
        <dbReference type="ChEBI" id="CHEBI:29103"/>
        <note>ligand shared between two tetrameric partners</note>
    </ligand>
</feature>
<dbReference type="SMART" id="SM01240">
    <property type="entry name" value="IMPDH"/>
    <property type="match status" value="1"/>
</dbReference>
<feature type="active site" description="Thioimidate intermediate" evidence="11">
    <location>
        <position position="308"/>
    </location>
</feature>
<feature type="active site" description="Proton acceptor" evidence="11">
    <location>
        <position position="404"/>
    </location>
</feature>
<comment type="catalytic activity">
    <reaction evidence="10 11 14">
        <text>IMP + NAD(+) + H2O = XMP + NADH + H(+)</text>
        <dbReference type="Rhea" id="RHEA:11708"/>
        <dbReference type="ChEBI" id="CHEBI:15377"/>
        <dbReference type="ChEBI" id="CHEBI:15378"/>
        <dbReference type="ChEBI" id="CHEBI:57464"/>
        <dbReference type="ChEBI" id="CHEBI:57540"/>
        <dbReference type="ChEBI" id="CHEBI:57945"/>
        <dbReference type="ChEBI" id="CHEBI:58053"/>
        <dbReference type="EC" id="1.1.1.205"/>
    </reaction>
</comment>
<dbReference type="Gene3D" id="3.20.20.70">
    <property type="entry name" value="Aldolase class I"/>
    <property type="match status" value="1"/>
</dbReference>
<feature type="binding site" description="in other chain" evidence="11">
    <location>
        <position position="305"/>
    </location>
    <ligand>
        <name>K(+)</name>
        <dbReference type="ChEBI" id="CHEBI:29103"/>
        <note>ligand shared between two tetrameric partners</note>
    </ligand>
</feature>
<evidence type="ECO:0000256" key="4">
    <source>
        <dbReference type="ARBA" id="ARBA00022749"/>
    </source>
</evidence>
<feature type="binding site" evidence="11">
    <location>
        <position position="251"/>
    </location>
    <ligand>
        <name>NAD(+)</name>
        <dbReference type="ChEBI" id="CHEBI:57540"/>
    </ligand>
</feature>
<dbReference type="EC" id="1.1.1.205" evidence="11 14"/>
<reference evidence="16 17" key="1">
    <citation type="submission" date="2023-09" db="EMBL/GenBank/DDBJ databases">
        <authorList>
            <person name="Rey-Velasco X."/>
        </authorList>
    </citation>
    <scope>NUCLEOTIDE SEQUENCE [LARGE SCALE GENOMIC DNA]</scope>
    <source>
        <strain evidence="16 17">F297</strain>
    </source>
</reference>
<dbReference type="Pfam" id="PF00478">
    <property type="entry name" value="IMPDH"/>
    <property type="match status" value="1"/>
</dbReference>
<evidence type="ECO:0000313" key="16">
    <source>
        <dbReference type="EMBL" id="MDT0650364.1"/>
    </source>
</evidence>
<feature type="domain" description="CBS" evidence="15">
    <location>
        <begin position="157"/>
        <end position="217"/>
    </location>
</feature>
<feature type="binding site" evidence="11">
    <location>
        <begin position="341"/>
        <end position="343"/>
    </location>
    <ligand>
        <name>IMP</name>
        <dbReference type="ChEBI" id="CHEBI:58053"/>
    </ligand>
</feature>